<dbReference type="EMBL" id="JAATJC010000001">
    <property type="protein sequence ID" value="NJC05573.1"/>
    <property type="molecule type" value="Genomic_DNA"/>
</dbReference>
<protein>
    <recommendedName>
        <fullName evidence="3">Lipoprotein</fullName>
    </recommendedName>
</protein>
<organism evidence="1 2">
    <name type="scientific">Sphingomonas kaistensis</name>
    <dbReference type="NCBI Taxonomy" id="298708"/>
    <lineage>
        <taxon>Bacteria</taxon>
        <taxon>Pseudomonadati</taxon>
        <taxon>Pseudomonadota</taxon>
        <taxon>Alphaproteobacteria</taxon>
        <taxon>Sphingomonadales</taxon>
        <taxon>Sphingomonadaceae</taxon>
        <taxon>Sphingomonas</taxon>
    </lineage>
</organism>
<evidence type="ECO:0000313" key="1">
    <source>
        <dbReference type="EMBL" id="NJC05573.1"/>
    </source>
</evidence>
<name>A0A7X6BG66_9SPHN</name>
<sequence length="59" mass="6451">MRVGAVLLCLLALGACGDRRDFDERYNDAGAELENRARAIDQNLANELPADERDGNSSE</sequence>
<comment type="caution">
    <text evidence="1">The sequence shown here is derived from an EMBL/GenBank/DDBJ whole genome shotgun (WGS) entry which is preliminary data.</text>
</comment>
<dbReference type="Proteomes" id="UP000558192">
    <property type="component" value="Unassembled WGS sequence"/>
</dbReference>
<dbReference type="RefSeq" id="WP_168068248.1">
    <property type="nucleotide sequence ID" value="NZ_JAATJC010000001.1"/>
</dbReference>
<dbReference type="PROSITE" id="PS51257">
    <property type="entry name" value="PROKAR_LIPOPROTEIN"/>
    <property type="match status" value="1"/>
</dbReference>
<dbReference type="AlphaFoldDB" id="A0A7X6BG66"/>
<evidence type="ECO:0008006" key="3">
    <source>
        <dbReference type="Google" id="ProtNLM"/>
    </source>
</evidence>
<proteinExistence type="predicted"/>
<reference evidence="1 2" key="1">
    <citation type="submission" date="2020-03" db="EMBL/GenBank/DDBJ databases">
        <title>Genomic Encyclopedia of Type Strains, Phase IV (KMG-IV): sequencing the most valuable type-strain genomes for metagenomic binning, comparative biology and taxonomic classification.</title>
        <authorList>
            <person name="Goeker M."/>
        </authorList>
    </citation>
    <scope>NUCLEOTIDE SEQUENCE [LARGE SCALE GENOMIC DNA]</scope>
    <source>
        <strain evidence="1 2">DSM 16846</strain>
    </source>
</reference>
<accession>A0A7X6BG66</accession>
<evidence type="ECO:0000313" key="2">
    <source>
        <dbReference type="Proteomes" id="UP000558192"/>
    </source>
</evidence>
<gene>
    <name evidence="1" type="ORF">GGQ97_001366</name>
</gene>
<keyword evidence="2" id="KW-1185">Reference proteome</keyword>